<dbReference type="GO" id="GO:0016829">
    <property type="term" value="F:lyase activity"/>
    <property type="evidence" value="ECO:0007669"/>
    <property type="project" value="UniProtKB-KW"/>
</dbReference>
<dbReference type="KEGG" id="whr:OG579_02570"/>
<dbReference type="GO" id="GO:0000287">
    <property type="term" value="F:magnesium ion binding"/>
    <property type="evidence" value="ECO:0007669"/>
    <property type="project" value="TreeGrafter"/>
</dbReference>
<dbReference type="PANTHER" id="PTHR32308:SF10">
    <property type="entry name" value="CITRATE LYASE SUBUNIT BETA"/>
    <property type="match status" value="1"/>
</dbReference>
<dbReference type="InterPro" id="IPR040442">
    <property type="entry name" value="Pyrv_kinase-like_dom_sf"/>
</dbReference>
<dbReference type="EMBL" id="CP108021">
    <property type="protein sequence ID" value="WUM20735.1"/>
    <property type="molecule type" value="Genomic_DNA"/>
</dbReference>
<evidence type="ECO:0000313" key="5">
    <source>
        <dbReference type="Proteomes" id="UP001432128"/>
    </source>
</evidence>
<sequence length="421" mass="45682">MNAAGHRTVTHFPMLSSSESERLFHRRPRAVAIDGDVDLVSTALGATLYIPAVRDNLADLIVRAGAAGSVSVVIDLEDAVPDEDVQSGVAAIVSTLDALSARPSVSMVFVRVRHPGQIDEVLDAIAADTDTLAGFVLPKFSADTGRSFLDPIVAANTTRPHRLRAMPIIETPRVLHLETRSEELHAIAELLDAYRSVILAVRIGATDLSGAFGIRRDPDLTIYDVHPVASVIASIVNVLGRRDGTGFIITGPVWEYYNAHERMFRPLLRNTPFREIDAVRFRNRLVSRDLDGLLRELVLDRANGLQGKTVIHPTHVNVVHSVCAVSHEEFVDALAVLNISERDLADVGAGGATQSVTDAVDAVGTPAADVGGVLPSEYRNKMNERRPHRNWAIRTLTRATVFGVTRPEVGVIELLTAVVDR</sequence>
<dbReference type="SUPFAM" id="SSF51621">
    <property type="entry name" value="Phosphoenolpyruvate/pyruvate domain"/>
    <property type="match status" value="1"/>
</dbReference>
<evidence type="ECO:0000256" key="1">
    <source>
        <dbReference type="ARBA" id="ARBA00001946"/>
    </source>
</evidence>
<keyword evidence="4" id="KW-0456">Lyase</keyword>
<evidence type="ECO:0000256" key="2">
    <source>
        <dbReference type="ARBA" id="ARBA00022723"/>
    </source>
</evidence>
<accession>A0AAU4K3R9</accession>
<organism evidence="4 5">
    <name type="scientific">Williamsia herbipolensis</name>
    <dbReference type="NCBI Taxonomy" id="1603258"/>
    <lineage>
        <taxon>Bacteria</taxon>
        <taxon>Bacillati</taxon>
        <taxon>Actinomycetota</taxon>
        <taxon>Actinomycetes</taxon>
        <taxon>Mycobacteriales</taxon>
        <taxon>Nocardiaceae</taxon>
        <taxon>Williamsia</taxon>
    </lineage>
</organism>
<keyword evidence="3" id="KW-0460">Magnesium</keyword>
<reference evidence="4 5" key="1">
    <citation type="submission" date="2022-10" db="EMBL/GenBank/DDBJ databases">
        <title>The complete genomes of actinobacterial strains from the NBC collection.</title>
        <authorList>
            <person name="Joergensen T.S."/>
            <person name="Alvarez Arevalo M."/>
            <person name="Sterndorff E.B."/>
            <person name="Faurdal D."/>
            <person name="Vuksanovic O."/>
            <person name="Mourched A.-S."/>
            <person name="Charusanti P."/>
            <person name="Shaw S."/>
            <person name="Blin K."/>
            <person name="Weber T."/>
        </authorList>
    </citation>
    <scope>NUCLEOTIDE SEQUENCE [LARGE SCALE GENOMIC DNA]</scope>
    <source>
        <strain evidence="4 5">NBC_00319</strain>
    </source>
</reference>
<proteinExistence type="predicted"/>
<gene>
    <name evidence="4" type="ORF">OG579_02570</name>
</gene>
<dbReference type="InterPro" id="IPR039480">
    <property type="entry name" value="C-C_Bond_Lyase-like"/>
</dbReference>
<dbReference type="PANTHER" id="PTHR32308">
    <property type="entry name" value="LYASE BETA SUBUNIT, PUTATIVE (AFU_ORTHOLOGUE AFUA_4G13030)-RELATED"/>
    <property type="match status" value="1"/>
</dbReference>
<dbReference type="Gene3D" id="3.20.20.60">
    <property type="entry name" value="Phosphoenolpyruvate-binding domains"/>
    <property type="match status" value="2"/>
</dbReference>
<dbReference type="InterPro" id="IPR015813">
    <property type="entry name" value="Pyrv/PenolPyrv_kinase-like_dom"/>
</dbReference>
<dbReference type="Pfam" id="PF15617">
    <property type="entry name" value="C-C_Bond_Lyase"/>
    <property type="match status" value="2"/>
</dbReference>
<evidence type="ECO:0000256" key="3">
    <source>
        <dbReference type="ARBA" id="ARBA00022842"/>
    </source>
</evidence>
<dbReference type="GO" id="GO:0006107">
    <property type="term" value="P:oxaloacetate metabolic process"/>
    <property type="evidence" value="ECO:0007669"/>
    <property type="project" value="TreeGrafter"/>
</dbReference>
<dbReference type="Proteomes" id="UP001432128">
    <property type="component" value="Chromosome"/>
</dbReference>
<name>A0AAU4K3R9_9NOCA</name>
<protein>
    <submittedName>
        <fullName evidence="4">HpcH/HpaI aldolase/citrate lyase family protein</fullName>
    </submittedName>
</protein>
<comment type="cofactor">
    <cofactor evidence="1">
        <name>Mg(2+)</name>
        <dbReference type="ChEBI" id="CHEBI:18420"/>
    </cofactor>
</comment>
<evidence type="ECO:0000313" key="4">
    <source>
        <dbReference type="EMBL" id="WUM20735.1"/>
    </source>
</evidence>
<keyword evidence="5" id="KW-1185">Reference proteome</keyword>
<keyword evidence="2" id="KW-0479">Metal-binding</keyword>
<dbReference type="AlphaFoldDB" id="A0AAU4K3R9"/>